<dbReference type="RefSeq" id="WP_209771097.1">
    <property type="nucleotide sequence ID" value="NZ_JAGINP010000028.1"/>
</dbReference>
<organism evidence="1 2">
    <name type="scientific">Azospirillum rugosum</name>
    <dbReference type="NCBI Taxonomy" id="416170"/>
    <lineage>
        <taxon>Bacteria</taxon>
        <taxon>Pseudomonadati</taxon>
        <taxon>Pseudomonadota</taxon>
        <taxon>Alphaproteobacteria</taxon>
        <taxon>Rhodospirillales</taxon>
        <taxon>Azospirillaceae</taxon>
        <taxon>Azospirillum</taxon>
    </lineage>
</organism>
<keyword evidence="2" id="KW-1185">Reference proteome</keyword>
<reference evidence="1 2" key="1">
    <citation type="submission" date="2021-03" db="EMBL/GenBank/DDBJ databases">
        <title>Genomic Encyclopedia of Type Strains, Phase III (KMG-III): the genomes of soil and plant-associated and newly described type strains.</title>
        <authorList>
            <person name="Whitman W."/>
        </authorList>
    </citation>
    <scope>NUCLEOTIDE SEQUENCE [LARGE SCALE GENOMIC DNA]</scope>
    <source>
        <strain evidence="1 2">IMMIB AFH-6</strain>
    </source>
</reference>
<gene>
    <name evidence="1" type="ORF">J2851_006043</name>
</gene>
<proteinExistence type="predicted"/>
<protein>
    <submittedName>
        <fullName evidence="1">Uncharacterized protein</fullName>
    </submittedName>
</protein>
<sequence>MNLAQSPAIRAPSIGGIAAGPIPDMGPYSLHRLMRSPAELMLPERLAAIQPSRISASRALMNRAIRERWTITRTGFDIDERGRGTAGYRIDAGGWRFSFPVFSFEPASQGRSGRIIGRSWDMMGALVEGDISPADVETTRNELPKLYEGRATPGTLIWCRSNRSQRLFDHTVQSLAAGHQPDVGQLAQICYLMRNTGLDGNGTFGTKTFLAFEKDHPLRWSLAAQMLCAYMMRVFAQDLVHHLARMASPQAAALSPDLARFLGVGNGSALGLMLFVNNHPRLIDRWLGIREEAIARAKAIVPGPDGAEVATLLGLIDKAIRFRREDRVVYEAITPSDLIADDLSLIRDQVDRLLAGIRRGEAVAPLPIADLCAGLEGRVRAEALETLHSLLIELVADEADALVETLVLDEEMTGRPEMPVSRLREIIRSQYAWAFGLDLESDTARRYVWYKSVTAEEPRRGPREEVGDAVNLGLDLPRLIVRLDADLAAQDPRQSTARFLLAHPQHRAIVTRVQALAGLPYHSPHADIMSEGFVPAHITRLLNVGLHGIDKTRDFLNRNLRGVLFHGAPTPADLGAGADPSWFYPAEPRP</sequence>
<evidence type="ECO:0000313" key="2">
    <source>
        <dbReference type="Proteomes" id="UP000781958"/>
    </source>
</evidence>
<evidence type="ECO:0000313" key="1">
    <source>
        <dbReference type="EMBL" id="MBP2296228.1"/>
    </source>
</evidence>
<dbReference type="EMBL" id="JAGINP010000028">
    <property type="protein sequence ID" value="MBP2296228.1"/>
    <property type="molecule type" value="Genomic_DNA"/>
</dbReference>
<comment type="caution">
    <text evidence="1">The sequence shown here is derived from an EMBL/GenBank/DDBJ whole genome shotgun (WGS) entry which is preliminary data.</text>
</comment>
<dbReference type="Proteomes" id="UP000781958">
    <property type="component" value="Unassembled WGS sequence"/>
</dbReference>
<name>A0ABS4SVZ2_9PROT</name>
<accession>A0ABS4SVZ2</accession>